<reference evidence="1 2" key="1">
    <citation type="submission" date="2015-04" db="EMBL/GenBank/DDBJ databases">
        <title>The complete genome sequence of the rumen methanogen Methanobrevibacter millerae SM9.</title>
        <authorList>
            <person name="Leahy S.C."/>
            <person name="Kelly W.J."/>
            <person name="Pacheco D.M."/>
            <person name="Li D."/>
            <person name="Altermann E."/>
            <person name="Attwood G.T."/>
        </authorList>
    </citation>
    <scope>NUCLEOTIDE SEQUENCE [LARGE SCALE GENOMIC DNA]</scope>
    <source>
        <strain evidence="1 2">SM9</strain>
    </source>
</reference>
<accession>A0A0U3E4H2</accession>
<dbReference type="Proteomes" id="UP000067738">
    <property type="component" value="Chromosome"/>
</dbReference>
<name>A0A0U3E4H2_9EURY</name>
<protein>
    <submittedName>
        <fullName evidence="1">Uncharacterized protein</fullName>
    </submittedName>
</protein>
<dbReference type="KEGG" id="mmil:sm9_1135"/>
<dbReference type="EMBL" id="CP011266">
    <property type="protein sequence ID" value="ALT68919.1"/>
    <property type="molecule type" value="Genomic_DNA"/>
</dbReference>
<evidence type="ECO:0000313" key="2">
    <source>
        <dbReference type="Proteomes" id="UP000067738"/>
    </source>
</evidence>
<organism evidence="1 2">
    <name type="scientific">Methanobrevibacter millerae</name>
    <dbReference type="NCBI Taxonomy" id="230361"/>
    <lineage>
        <taxon>Archaea</taxon>
        <taxon>Methanobacteriati</taxon>
        <taxon>Methanobacteriota</taxon>
        <taxon>Methanomada group</taxon>
        <taxon>Methanobacteria</taxon>
        <taxon>Methanobacteriales</taxon>
        <taxon>Methanobacteriaceae</taxon>
        <taxon>Methanobrevibacter</taxon>
    </lineage>
</organism>
<sequence>MCSGYIWGGPRFWAYMGMERAAHSMGLDKVCTNPELYKYMLNELTKRSINMDLNQIQQAGENILITIVNWFS</sequence>
<keyword evidence="2" id="KW-1185">Reference proteome</keyword>
<dbReference type="AlphaFoldDB" id="A0A0U3E4H2"/>
<dbReference type="PATRIC" id="fig|230361.4.peg.1172"/>
<gene>
    <name evidence="1" type="ORF">sm9_1135</name>
</gene>
<proteinExistence type="predicted"/>
<evidence type="ECO:0000313" key="1">
    <source>
        <dbReference type="EMBL" id="ALT68919.1"/>
    </source>
</evidence>